<evidence type="ECO:0000256" key="12">
    <source>
        <dbReference type="ARBA" id="ARBA00023180"/>
    </source>
</evidence>
<evidence type="ECO:0000256" key="4">
    <source>
        <dbReference type="ARBA" id="ARBA00006511"/>
    </source>
</evidence>
<proteinExistence type="inferred from homology"/>
<organism evidence="14 15">
    <name type="scientific">Trichonephila inaurata madagascariensis</name>
    <dbReference type="NCBI Taxonomy" id="2747483"/>
    <lineage>
        <taxon>Eukaryota</taxon>
        <taxon>Metazoa</taxon>
        <taxon>Ecdysozoa</taxon>
        <taxon>Arthropoda</taxon>
        <taxon>Chelicerata</taxon>
        <taxon>Arachnida</taxon>
        <taxon>Araneae</taxon>
        <taxon>Araneomorphae</taxon>
        <taxon>Entelegynae</taxon>
        <taxon>Araneoidea</taxon>
        <taxon>Nephilidae</taxon>
        <taxon>Trichonephila</taxon>
        <taxon>Trichonephila inaurata</taxon>
    </lineage>
</organism>
<dbReference type="SUPFAM" id="SSF48452">
    <property type="entry name" value="TPR-like"/>
    <property type="match status" value="1"/>
</dbReference>
<comment type="caution">
    <text evidence="14">The sequence shown here is derived from an EMBL/GenBank/DDBJ whole genome shotgun (WGS) entry which is preliminary data.</text>
</comment>
<dbReference type="PANTHER" id="PTHR10869:SF244">
    <property type="entry name" value="PROLYL 4-HYDROXYLASE SUBUNIT ALPHA-2"/>
    <property type="match status" value="1"/>
</dbReference>
<dbReference type="OrthoDB" id="420380at2759"/>
<name>A0A8X7CFY9_9ARAC</name>
<evidence type="ECO:0000256" key="8">
    <source>
        <dbReference type="ARBA" id="ARBA00022896"/>
    </source>
</evidence>
<evidence type="ECO:0000259" key="13">
    <source>
        <dbReference type="PROSITE" id="PS51471"/>
    </source>
</evidence>
<evidence type="ECO:0000313" key="14">
    <source>
        <dbReference type="EMBL" id="GFY65046.1"/>
    </source>
</evidence>
<keyword evidence="6" id="KW-0479">Metal-binding</keyword>
<dbReference type="Proteomes" id="UP000886998">
    <property type="component" value="Unassembled WGS sequence"/>
</dbReference>
<evidence type="ECO:0000256" key="6">
    <source>
        <dbReference type="ARBA" id="ARBA00022723"/>
    </source>
</evidence>
<evidence type="ECO:0000313" key="15">
    <source>
        <dbReference type="Proteomes" id="UP000886998"/>
    </source>
</evidence>
<dbReference type="EC" id="1.14.11.2" evidence="5"/>
<dbReference type="EMBL" id="BMAV01015520">
    <property type="protein sequence ID" value="GFY65046.1"/>
    <property type="molecule type" value="Genomic_DNA"/>
</dbReference>
<comment type="subcellular location">
    <subcellularLocation>
        <location evidence="3">Endoplasmic reticulum lumen</location>
    </subcellularLocation>
</comment>
<evidence type="ECO:0000256" key="2">
    <source>
        <dbReference type="ARBA" id="ARBA00002035"/>
    </source>
</evidence>
<keyword evidence="8" id="KW-0847">Vitamin C</keyword>
<comment type="function">
    <text evidence="2">Catalyzes the post-translational formation of 4-hydroxyproline in -Xaa-Pro-Gly- sequences in collagens and other proteins.</text>
</comment>
<evidence type="ECO:0000256" key="5">
    <source>
        <dbReference type="ARBA" id="ARBA00012269"/>
    </source>
</evidence>
<evidence type="ECO:0000256" key="9">
    <source>
        <dbReference type="ARBA" id="ARBA00022964"/>
    </source>
</evidence>
<dbReference type="Gene3D" id="1.25.40.10">
    <property type="entry name" value="Tetratricopeptide repeat domain"/>
    <property type="match status" value="1"/>
</dbReference>
<protein>
    <recommendedName>
        <fullName evidence="5">procollagen-proline 4-dioxygenase</fullName>
        <ecNumber evidence="5">1.14.11.2</ecNumber>
    </recommendedName>
</protein>
<evidence type="ECO:0000256" key="10">
    <source>
        <dbReference type="ARBA" id="ARBA00023002"/>
    </source>
</evidence>
<dbReference type="GO" id="GO:0031418">
    <property type="term" value="F:L-ascorbic acid binding"/>
    <property type="evidence" value="ECO:0007669"/>
    <property type="project" value="UniProtKB-KW"/>
</dbReference>
<gene>
    <name evidence="14" type="primary">P4ha1</name>
    <name evidence="14" type="ORF">TNIN_401061</name>
</gene>
<dbReference type="InterPro" id="IPR045054">
    <property type="entry name" value="P4HA-like"/>
</dbReference>
<dbReference type="Pfam" id="PF23558">
    <property type="entry name" value="TPR_P4H"/>
    <property type="match status" value="1"/>
</dbReference>
<feature type="domain" description="Fe2OG dioxygenase" evidence="13">
    <location>
        <begin position="413"/>
        <end position="521"/>
    </location>
</feature>
<keyword evidence="9" id="KW-0223">Dioxygenase</keyword>
<dbReference type="PANTHER" id="PTHR10869">
    <property type="entry name" value="PROLYL 4-HYDROXYLASE ALPHA SUBUNIT"/>
    <property type="match status" value="1"/>
</dbReference>
<accession>A0A8X7CFY9</accession>
<dbReference type="InterPro" id="IPR006620">
    <property type="entry name" value="Pro_4_hyd_alph"/>
</dbReference>
<dbReference type="FunFam" id="1.25.40.10:FF:000006">
    <property type="entry name" value="Prolyl 4-hydroxylase subunit alpha 2"/>
    <property type="match status" value="1"/>
</dbReference>
<dbReference type="InterPro" id="IPR059068">
    <property type="entry name" value="TPR_P4H"/>
</dbReference>
<dbReference type="GO" id="GO:0005788">
    <property type="term" value="C:endoplasmic reticulum lumen"/>
    <property type="evidence" value="ECO:0007669"/>
    <property type="project" value="UniProtKB-SubCell"/>
</dbReference>
<reference evidence="14" key="1">
    <citation type="submission" date="2020-08" db="EMBL/GenBank/DDBJ databases">
        <title>Multicomponent nature underlies the extraordinary mechanical properties of spider dragline silk.</title>
        <authorList>
            <person name="Kono N."/>
            <person name="Nakamura H."/>
            <person name="Mori M."/>
            <person name="Yoshida Y."/>
            <person name="Ohtoshi R."/>
            <person name="Malay A.D."/>
            <person name="Moran D.A.P."/>
            <person name="Tomita M."/>
            <person name="Numata K."/>
            <person name="Arakawa K."/>
        </authorList>
    </citation>
    <scope>NUCLEOTIDE SEQUENCE</scope>
</reference>
<dbReference type="PROSITE" id="PS51471">
    <property type="entry name" value="FE2OG_OXY"/>
    <property type="match status" value="1"/>
</dbReference>
<dbReference type="InterPro" id="IPR005123">
    <property type="entry name" value="Oxoglu/Fe-dep_dioxygenase_dom"/>
</dbReference>
<comment type="similarity">
    <text evidence="4">Belongs to the P4HA family.</text>
</comment>
<dbReference type="Pfam" id="PF13640">
    <property type="entry name" value="2OG-FeII_Oxy_3"/>
    <property type="match status" value="1"/>
</dbReference>
<dbReference type="GO" id="GO:0004656">
    <property type="term" value="F:procollagen-proline 4-dioxygenase activity"/>
    <property type="evidence" value="ECO:0007669"/>
    <property type="project" value="UniProtKB-EC"/>
</dbReference>
<evidence type="ECO:0000256" key="11">
    <source>
        <dbReference type="ARBA" id="ARBA00023004"/>
    </source>
</evidence>
<dbReference type="InterPro" id="IPR011990">
    <property type="entry name" value="TPR-like_helical_dom_sf"/>
</dbReference>
<keyword evidence="7" id="KW-0256">Endoplasmic reticulum</keyword>
<dbReference type="Gene3D" id="2.60.120.620">
    <property type="entry name" value="q2cbj1_9rhob like domain"/>
    <property type="match status" value="1"/>
</dbReference>
<evidence type="ECO:0000256" key="3">
    <source>
        <dbReference type="ARBA" id="ARBA00004319"/>
    </source>
</evidence>
<evidence type="ECO:0000256" key="1">
    <source>
        <dbReference type="ARBA" id="ARBA00001961"/>
    </source>
</evidence>
<sequence>MKVHVEVLLNIFIILSNVLFFAEAEVFTALVDLGPLLDTGGEIVKTLERYLKVEEERLEKVKWLRAQYEKLYTSAIQDEETFLSNPVNAYLLVKRLTSDWAITNRLIEGAQSKALIENITQQSFIFPDQEDLRGAATALLRLQDTYLLDTTQLARGEIDGAKRVFSELSAGDCFMLGHEALQLNDHFYTVRWMQEALDRVEREEVKTSNKQTILDYLAYSSFVLGDLEDAVKYTQYLLNIAPNHSRAQENLIYYQNLLNNGDHSKGDEGSPIDDKPKPLKVIKREQIPTFTNYERLCRGEHIKTPFEQSQLNCRYTTSNNSYLVLQPVKVEQLSLDPEIVIFHDIISDKDMELFKDLAVPWLARATVQNPKSGALETASYRVSKSAWLNDTVHPRIARASQFIKDVTGLEVDTAEELHIINYGIGGHYEPHLDHKREGEVDPFAHIGTGNRIATWIFYLSDVEAGGATVFPKIGVQVKPKKGTAAFWYNLRKSGDGDMNTIHAACPVLSGTKWIGNKWLHEKNQEFRRRCSLNRSE</sequence>
<dbReference type="SMART" id="SM00702">
    <property type="entry name" value="P4Hc"/>
    <property type="match status" value="1"/>
</dbReference>
<evidence type="ECO:0000256" key="7">
    <source>
        <dbReference type="ARBA" id="ARBA00022824"/>
    </source>
</evidence>
<comment type="cofactor">
    <cofactor evidence="1">
        <name>L-ascorbate</name>
        <dbReference type="ChEBI" id="CHEBI:38290"/>
    </cofactor>
</comment>
<dbReference type="Gene3D" id="6.10.140.1460">
    <property type="match status" value="1"/>
</dbReference>
<keyword evidence="10" id="KW-0560">Oxidoreductase</keyword>
<keyword evidence="15" id="KW-1185">Reference proteome</keyword>
<dbReference type="InterPro" id="IPR013547">
    <property type="entry name" value="P4H_N"/>
</dbReference>
<dbReference type="GO" id="GO:0005506">
    <property type="term" value="F:iron ion binding"/>
    <property type="evidence" value="ECO:0007669"/>
    <property type="project" value="InterPro"/>
</dbReference>
<keyword evidence="11" id="KW-0408">Iron</keyword>
<dbReference type="Pfam" id="PF08336">
    <property type="entry name" value="P4Ha_N"/>
    <property type="match status" value="1"/>
</dbReference>
<dbReference type="AlphaFoldDB" id="A0A8X7CFY9"/>
<dbReference type="InterPro" id="IPR044862">
    <property type="entry name" value="Pro_4_hyd_alph_FE2OG_OXY"/>
</dbReference>
<keyword evidence="12" id="KW-0325">Glycoprotein</keyword>
<dbReference type="FunFam" id="2.60.120.620:FF:000001">
    <property type="entry name" value="Prolyl 4-hydroxylase subunit alpha 2"/>
    <property type="match status" value="1"/>
</dbReference>